<evidence type="ECO:0000256" key="1">
    <source>
        <dbReference type="SAM" id="Phobius"/>
    </source>
</evidence>
<comment type="caution">
    <text evidence="2">The sequence shown here is derived from an EMBL/GenBank/DDBJ whole genome shotgun (WGS) entry which is preliminary data.</text>
</comment>
<evidence type="ECO:0000313" key="2">
    <source>
        <dbReference type="EMBL" id="KJF16650.1"/>
    </source>
</evidence>
<dbReference type="EMBL" id="JXYS01000078">
    <property type="protein sequence ID" value="KJF16650.1"/>
    <property type="molecule type" value="Genomic_DNA"/>
</dbReference>
<dbReference type="Proteomes" id="UP000032360">
    <property type="component" value="Unassembled WGS sequence"/>
</dbReference>
<proteinExistence type="predicted"/>
<protein>
    <submittedName>
        <fullName evidence="2">Uncharacterized protein</fullName>
    </submittedName>
</protein>
<keyword evidence="3" id="KW-1185">Reference proteome</keyword>
<keyword evidence="1" id="KW-0472">Membrane</keyword>
<name>A0A0D8HFA7_9ACTN</name>
<gene>
    <name evidence="2" type="ORF">AXFE_25130</name>
</gene>
<evidence type="ECO:0000313" key="3">
    <source>
        <dbReference type="Proteomes" id="UP000032360"/>
    </source>
</evidence>
<feature type="transmembrane region" description="Helical" evidence="1">
    <location>
        <begin position="43"/>
        <end position="62"/>
    </location>
</feature>
<dbReference type="AlphaFoldDB" id="A0A0D8HFA7"/>
<accession>A0A0D8HFA7</accession>
<keyword evidence="1" id="KW-1133">Transmembrane helix</keyword>
<sequence>MGSSRCACARRLGCTFTIFATVALFGAAIGTIALAIWPAGRGGAAFGALSGAGGVLVYIAWLNRQGPEMVCKATSTSSPAHSRMESVDLAYRRSRVGYRRNHRILKISKVDGPTRKWLGFKAELETLFRESKLYALMFYYQDPLETLN</sequence>
<reference evidence="2 3" key="1">
    <citation type="submission" date="2015-01" db="EMBL/GenBank/DDBJ databases">
        <title>Draft genome of the acidophilic iron oxidizer Acidithrix ferrooxidans strain Py-F3.</title>
        <authorList>
            <person name="Poehlein A."/>
            <person name="Eisen S."/>
            <person name="Schloemann M."/>
            <person name="Johnson B.D."/>
            <person name="Daniel R."/>
            <person name="Muehling M."/>
        </authorList>
    </citation>
    <scope>NUCLEOTIDE SEQUENCE [LARGE SCALE GENOMIC DNA]</scope>
    <source>
        <strain evidence="2 3">Py-F3</strain>
    </source>
</reference>
<organism evidence="2 3">
    <name type="scientific">Acidithrix ferrooxidans</name>
    <dbReference type="NCBI Taxonomy" id="1280514"/>
    <lineage>
        <taxon>Bacteria</taxon>
        <taxon>Bacillati</taxon>
        <taxon>Actinomycetota</taxon>
        <taxon>Acidimicrobiia</taxon>
        <taxon>Acidimicrobiales</taxon>
        <taxon>Acidimicrobiaceae</taxon>
        <taxon>Acidithrix</taxon>
    </lineage>
</organism>
<feature type="transmembrane region" description="Helical" evidence="1">
    <location>
        <begin position="12"/>
        <end position="37"/>
    </location>
</feature>
<keyword evidence="1" id="KW-0812">Transmembrane</keyword>